<gene>
    <name evidence="3" type="ORF">RF55_13939</name>
</gene>
<protein>
    <recommendedName>
        <fullName evidence="2">SAP domain-containing protein</fullName>
    </recommendedName>
</protein>
<accession>A0A0J7K945</accession>
<evidence type="ECO:0000259" key="2">
    <source>
        <dbReference type="SMART" id="SM00513"/>
    </source>
</evidence>
<keyword evidence="4" id="KW-1185">Reference proteome</keyword>
<proteinExistence type="predicted"/>
<feature type="region of interest" description="Disordered" evidence="1">
    <location>
        <begin position="60"/>
        <end position="81"/>
    </location>
</feature>
<dbReference type="Proteomes" id="UP000036403">
    <property type="component" value="Unassembled WGS sequence"/>
</dbReference>
<dbReference type="EMBL" id="LBMM01011253">
    <property type="protein sequence ID" value="KMQ86938.1"/>
    <property type="molecule type" value="Genomic_DNA"/>
</dbReference>
<feature type="compositionally biased region" description="Polar residues" evidence="1">
    <location>
        <begin position="63"/>
        <end position="72"/>
    </location>
</feature>
<reference evidence="3 4" key="1">
    <citation type="submission" date="2015-04" db="EMBL/GenBank/DDBJ databases">
        <title>Lasius niger genome sequencing.</title>
        <authorList>
            <person name="Konorov E.A."/>
            <person name="Nikitin M.A."/>
            <person name="Kirill M.V."/>
            <person name="Chang P."/>
        </authorList>
    </citation>
    <scope>NUCLEOTIDE SEQUENCE [LARGE SCALE GENOMIC DNA]</scope>
    <source>
        <tissue evidence="3">Whole</tissue>
    </source>
</reference>
<feature type="domain" description="SAP" evidence="2">
    <location>
        <begin position="15"/>
        <end position="49"/>
    </location>
</feature>
<name>A0A0J7K945_LASNI</name>
<feature type="region of interest" description="Disordered" evidence="1">
    <location>
        <begin position="117"/>
        <end position="157"/>
    </location>
</feature>
<feature type="region of interest" description="Disordered" evidence="1">
    <location>
        <begin position="320"/>
        <end position="341"/>
    </location>
</feature>
<evidence type="ECO:0000256" key="1">
    <source>
        <dbReference type="SAM" id="MobiDB-lite"/>
    </source>
</evidence>
<dbReference type="PaxDb" id="67767-A0A0J7K945"/>
<organism evidence="3 4">
    <name type="scientific">Lasius niger</name>
    <name type="common">Black garden ant</name>
    <dbReference type="NCBI Taxonomy" id="67767"/>
    <lineage>
        <taxon>Eukaryota</taxon>
        <taxon>Metazoa</taxon>
        <taxon>Ecdysozoa</taxon>
        <taxon>Arthropoda</taxon>
        <taxon>Hexapoda</taxon>
        <taxon>Insecta</taxon>
        <taxon>Pterygota</taxon>
        <taxon>Neoptera</taxon>
        <taxon>Endopterygota</taxon>
        <taxon>Hymenoptera</taxon>
        <taxon>Apocrita</taxon>
        <taxon>Aculeata</taxon>
        <taxon>Formicoidea</taxon>
        <taxon>Formicidae</taxon>
        <taxon>Formicinae</taxon>
        <taxon>Lasius</taxon>
        <taxon>Lasius</taxon>
    </lineage>
</organism>
<evidence type="ECO:0000313" key="3">
    <source>
        <dbReference type="EMBL" id="KMQ86938.1"/>
    </source>
</evidence>
<dbReference type="InterPro" id="IPR003034">
    <property type="entry name" value="SAP_dom"/>
</dbReference>
<sequence>MVRTRAQEHMDRAYLDKLTQEQLQEEATKYGLSTEGNWNTLIDAIMSHLEHHGPVEELLRGASGSQQPTGTTKKLAKTLPARRESQEAADVLRQMLTAIQQQQQQLGQILQLLAEQRAEGPERQQQASVARATAESTPPRASPADEGGRRSTESWTSGSALQALAHQIPEFAGVEEDNVHSWVRRVDKVAQVHGATDAATLLAASSRLTKTARRWFDVQGDAAVESWIGLRSELIKIFDRKIPFYRSMQKIEMRKWLPAKETFDDYAIEELALMHRLDLPENDKIQLLVSGIQQLSLRATALSLTTDSLDAFLDRMRTITQGTGEGEKRSPATGQVEGQHL</sequence>
<dbReference type="OrthoDB" id="7555284at2759"/>
<dbReference type="SMART" id="SM00513">
    <property type="entry name" value="SAP"/>
    <property type="match status" value="1"/>
</dbReference>
<evidence type="ECO:0000313" key="4">
    <source>
        <dbReference type="Proteomes" id="UP000036403"/>
    </source>
</evidence>
<comment type="caution">
    <text evidence="3">The sequence shown here is derived from an EMBL/GenBank/DDBJ whole genome shotgun (WGS) entry which is preliminary data.</text>
</comment>
<dbReference type="AlphaFoldDB" id="A0A0J7K945"/>